<dbReference type="OrthoDB" id="45365at2759"/>
<evidence type="ECO:0000313" key="2">
    <source>
        <dbReference type="EnsemblProtists" id="EKX38042"/>
    </source>
</evidence>
<organism evidence="1">
    <name type="scientific">Guillardia theta (strain CCMP2712)</name>
    <name type="common">Cryptophyte</name>
    <dbReference type="NCBI Taxonomy" id="905079"/>
    <lineage>
        <taxon>Eukaryota</taxon>
        <taxon>Cryptophyceae</taxon>
        <taxon>Pyrenomonadales</taxon>
        <taxon>Geminigeraceae</taxon>
        <taxon>Guillardia</taxon>
    </lineage>
</organism>
<proteinExistence type="predicted"/>
<dbReference type="Pfam" id="PF24681">
    <property type="entry name" value="Kelch_KLHDC2_KLHL20_DRC7"/>
    <property type="match status" value="1"/>
</dbReference>
<dbReference type="RefSeq" id="XP_005825022.1">
    <property type="nucleotide sequence ID" value="XM_005824965.1"/>
</dbReference>
<protein>
    <submittedName>
        <fullName evidence="1 2">Uncharacterized protein</fullName>
    </submittedName>
</protein>
<reference evidence="2" key="3">
    <citation type="submission" date="2016-03" db="UniProtKB">
        <authorList>
            <consortium name="EnsemblProtists"/>
        </authorList>
    </citation>
    <scope>IDENTIFICATION</scope>
</reference>
<dbReference type="Gene3D" id="2.120.10.80">
    <property type="entry name" value="Kelch-type beta propeller"/>
    <property type="match status" value="1"/>
</dbReference>
<dbReference type="GeneID" id="17294835"/>
<reference evidence="3" key="2">
    <citation type="submission" date="2012-11" db="EMBL/GenBank/DDBJ databases">
        <authorList>
            <person name="Kuo A."/>
            <person name="Curtis B.A."/>
            <person name="Tanifuji G."/>
            <person name="Burki F."/>
            <person name="Gruber A."/>
            <person name="Irimia M."/>
            <person name="Maruyama S."/>
            <person name="Arias M.C."/>
            <person name="Ball S.G."/>
            <person name="Gile G.H."/>
            <person name="Hirakawa Y."/>
            <person name="Hopkins J.F."/>
            <person name="Rensing S.A."/>
            <person name="Schmutz J."/>
            <person name="Symeonidi A."/>
            <person name="Elias M."/>
            <person name="Eveleigh R.J."/>
            <person name="Herman E.K."/>
            <person name="Klute M.J."/>
            <person name="Nakayama T."/>
            <person name="Obornik M."/>
            <person name="Reyes-Prieto A."/>
            <person name="Armbrust E.V."/>
            <person name="Aves S.J."/>
            <person name="Beiko R.G."/>
            <person name="Coutinho P."/>
            <person name="Dacks J.B."/>
            <person name="Durnford D.G."/>
            <person name="Fast N.M."/>
            <person name="Green B.R."/>
            <person name="Grisdale C."/>
            <person name="Hempe F."/>
            <person name="Henrissat B."/>
            <person name="Hoppner M.P."/>
            <person name="Ishida K.-I."/>
            <person name="Kim E."/>
            <person name="Koreny L."/>
            <person name="Kroth P.G."/>
            <person name="Liu Y."/>
            <person name="Malik S.-B."/>
            <person name="Maier U.G."/>
            <person name="McRose D."/>
            <person name="Mock T."/>
            <person name="Neilson J.A."/>
            <person name="Onodera N.T."/>
            <person name="Poole A.M."/>
            <person name="Pritham E.J."/>
            <person name="Richards T.A."/>
            <person name="Rocap G."/>
            <person name="Roy S.W."/>
            <person name="Sarai C."/>
            <person name="Schaack S."/>
            <person name="Shirato S."/>
            <person name="Slamovits C.H."/>
            <person name="Spencer D.F."/>
            <person name="Suzuki S."/>
            <person name="Worden A.Z."/>
            <person name="Zauner S."/>
            <person name="Barry K."/>
            <person name="Bell C."/>
            <person name="Bharti A.K."/>
            <person name="Crow J.A."/>
            <person name="Grimwood J."/>
            <person name="Kramer R."/>
            <person name="Lindquist E."/>
            <person name="Lucas S."/>
            <person name="Salamov A."/>
            <person name="McFadden G.I."/>
            <person name="Lane C.E."/>
            <person name="Keeling P.J."/>
            <person name="Gray M.W."/>
            <person name="Grigoriev I.V."/>
            <person name="Archibald J.M."/>
        </authorList>
    </citation>
    <scope>NUCLEOTIDE SEQUENCE</scope>
    <source>
        <strain evidence="3">CCMP2712</strain>
    </source>
</reference>
<dbReference type="Proteomes" id="UP000011087">
    <property type="component" value="Unassembled WGS sequence"/>
</dbReference>
<keyword evidence="3" id="KW-1185">Reference proteome</keyword>
<dbReference type="InterPro" id="IPR015915">
    <property type="entry name" value="Kelch-typ_b-propeller"/>
</dbReference>
<dbReference type="EMBL" id="JH993052">
    <property type="protein sequence ID" value="EKX38042.1"/>
    <property type="molecule type" value="Genomic_DNA"/>
</dbReference>
<dbReference type="PANTHER" id="PTHR23244:SF471">
    <property type="entry name" value="GUANINE NUCLEOTIDE-BINDING PROTEIN SUBUNIT BETA 1-RELATED"/>
    <property type="match status" value="1"/>
</dbReference>
<dbReference type="STRING" id="905079.L1IPM4"/>
<reference evidence="1 3" key="1">
    <citation type="journal article" date="2012" name="Nature">
        <title>Algal genomes reveal evolutionary mosaicism and the fate of nucleomorphs.</title>
        <authorList>
            <consortium name="DOE Joint Genome Institute"/>
            <person name="Curtis B.A."/>
            <person name="Tanifuji G."/>
            <person name="Burki F."/>
            <person name="Gruber A."/>
            <person name="Irimia M."/>
            <person name="Maruyama S."/>
            <person name="Arias M.C."/>
            <person name="Ball S.G."/>
            <person name="Gile G.H."/>
            <person name="Hirakawa Y."/>
            <person name="Hopkins J.F."/>
            <person name="Kuo A."/>
            <person name="Rensing S.A."/>
            <person name="Schmutz J."/>
            <person name="Symeonidi A."/>
            <person name="Elias M."/>
            <person name="Eveleigh R.J."/>
            <person name="Herman E.K."/>
            <person name="Klute M.J."/>
            <person name="Nakayama T."/>
            <person name="Obornik M."/>
            <person name="Reyes-Prieto A."/>
            <person name="Armbrust E.V."/>
            <person name="Aves S.J."/>
            <person name="Beiko R.G."/>
            <person name="Coutinho P."/>
            <person name="Dacks J.B."/>
            <person name="Durnford D.G."/>
            <person name="Fast N.M."/>
            <person name="Green B.R."/>
            <person name="Grisdale C.J."/>
            <person name="Hempel F."/>
            <person name="Henrissat B."/>
            <person name="Hoppner M.P."/>
            <person name="Ishida K."/>
            <person name="Kim E."/>
            <person name="Koreny L."/>
            <person name="Kroth P.G."/>
            <person name="Liu Y."/>
            <person name="Malik S.B."/>
            <person name="Maier U.G."/>
            <person name="McRose D."/>
            <person name="Mock T."/>
            <person name="Neilson J.A."/>
            <person name="Onodera N.T."/>
            <person name="Poole A.M."/>
            <person name="Pritham E.J."/>
            <person name="Richards T.A."/>
            <person name="Rocap G."/>
            <person name="Roy S.W."/>
            <person name="Sarai C."/>
            <person name="Schaack S."/>
            <person name="Shirato S."/>
            <person name="Slamovits C.H."/>
            <person name="Spencer D.F."/>
            <person name="Suzuki S."/>
            <person name="Worden A.Z."/>
            <person name="Zauner S."/>
            <person name="Barry K."/>
            <person name="Bell C."/>
            <person name="Bharti A.K."/>
            <person name="Crow J.A."/>
            <person name="Grimwood J."/>
            <person name="Kramer R."/>
            <person name="Lindquist E."/>
            <person name="Lucas S."/>
            <person name="Salamov A."/>
            <person name="McFadden G.I."/>
            <person name="Lane C.E."/>
            <person name="Keeling P.J."/>
            <person name="Gray M.W."/>
            <person name="Grigoriev I.V."/>
            <person name="Archibald J.M."/>
        </authorList>
    </citation>
    <scope>NUCLEOTIDE SEQUENCE</scope>
    <source>
        <strain evidence="1 3">CCMP2712</strain>
    </source>
</reference>
<dbReference type="PANTHER" id="PTHR23244">
    <property type="entry name" value="KELCH REPEAT DOMAIN"/>
    <property type="match status" value="1"/>
</dbReference>
<dbReference type="PaxDb" id="55529-EKX38042"/>
<gene>
    <name evidence="1" type="ORF">GUITHDRAFT_115805</name>
</gene>
<dbReference type="SUPFAM" id="SSF117281">
    <property type="entry name" value="Kelch motif"/>
    <property type="match status" value="1"/>
</dbReference>
<name>L1IPM4_GUITC</name>
<dbReference type="EnsemblProtists" id="EKX38042">
    <property type="protein sequence ID" value="EKX38042"/>
    <property type="gene ID" value="GUITHDRAFT_115805"/>
</dbReference>
<dbReference type="KEGG" id="gtt:GUITHDRAFT_115805"/>
<sequence>MESIRGERHNTKPQKFNDLHSFDTSNMTWTKHDDVVGTIPSPRGGCTLLAIGRKIIAFCGRAARDVCLYDGVYILDTRAQPMRWSQTLIYLRQADVSSNHAPSPRGAHGYGYIDGNIVVFGGFGAPVPDPCSEGESTQETPLDDIIFLKLAPDQDSSMNVQPEIVASSD</sequence>
<dbReference type="HOGENOM" id="CLU_1581504_0_0_1"/>
<dbReference type="AlphaFoldDB" id="L1IPM4"/>
<accession>L1IPM4</accession>
<evidence type="ECO:0000313" key="3">
    <source>
        <dbReference type="Proteomes" id="UP000011087"/>
    </source>
</evidence>
<evidence type="ECO:0000313" key="1">
    <source>
        <dbReference type="EMBL" id="EKX38042.1"/>
    </source>
</evidence>